<evidence type="ECO:0000313" key="4">
    <source>
        <dbReference type="EMBL" id="MEN3745543.1"/>
    </source>
</evidence>
<reference evidence="4 5" key="1">
    <citation type="submission" date="2024-05" db="EMBL/GenBank/DDBJ databases">
        <title>Sphingomonas sp. HF-S3 16S ribosomal RNA gene Genome sequencing and assembly.</title>
        <authorList>
            <person name="Lee H."/>
        </authorList>
    </citation>
    <scope>NUCLEOTIDE SEQUENCE [LARGE SCALE GENOMIC DNA]</scope>
    <source>
        <strain evidence="4 5">HF-S3</strain>
    </source>
</reference>
<proteinExistence type="inferred from homology"/>
<keyword evidence="2" id="KW-0808">Transferase</keyword>
<dbReference type="Gene3D" id="2.115.10.20">
    <property type="entry name" value="Glycosyl hydrolase domain, family 43"/>
    <property type="match status" value="1"/>
</dbReference>
<evidence type="ECO:0000256" key="2">
    <source>
        <dbReference type="ARBA" id="ARBA00022679"/>
    </source>
</evidence>
<gene>
    <name evidence="4" type="ORF">TPR58_00080</name>
</gene>
<evidence type="ECO:0000256" key="3">
    <source>
        <dbReference type="ARBA" id="ARBA00024356"/>
    </source>
</evidence>
<dbReference type="PANTHER" id="PTHR34106:SF5">
    <property type="entry name" value="GLYCOSIDASE"/>
    <property type="match status" value="1"/>
</dbReference>
<sequence length="306" mass="33048">MSAATPMIDFDVEQIDAVTVTGPAAFARRDLMSPYVWRRPDGKLAMLVRAVPHADYDHGAAGDTGSIWHALSDDGLSFAVEGGPVLGPGPGPDDIGGCEDPTPVVLPDGSLVVYYTGVDATRAHAELLYATGPSLDALVKRGVAMLNSDSEGNIKEATVDRTRAGEWRLFYEYAHAEASRVGLAIGKSVAGPWDRQPPPFAPRPDGWDSWHLSTGPLLTTDKNFPVMFYNGATRDARWRIGWVAFDADYGRVVDRCIEPLITPPPAPDRSAADIAFAASVVIVDDAIWLYYSLADATLNRAIIRRI</sequence>
<dbReference type="Proteomes" id="UP001427805">
    <property type="component" value="Unassembled WGS sequence"/>
</dbReference>
<keyword evidence="4" id="KW-0378">Hydrolase</keyword>
<accession>A0ABV0B3B6</accession>
<dbReference type="InterPro" id="IPR007184">
    <property type="entry name" value="Mannoside_phosphorylase"/>
</dbReference>
<organism evidence="4 5">
    <name type="scientific">Sphingomonas rustica</name>
    <dbReference type="NCBI Taxonomy" id="3103142"/>
    <lineage>
        <taxon>Bacteria</taxon>
        <taxon>Pseudomonadati</taxon>
        <taxon>Pseudomonadota</taxon>
        <taxon>Alphaproteobacteria</taxon>
        <taxon>Sphingomonadales</taxon>
        <taxon>Sphingomonadaceae</taxon>
        <taxon>Sphingomonas</taxon>
    </lineage>
</organism>
<evidence type="ECO:0000256" key="1">
    <source>
        <dbReference type="ARBA" id="ARBA00022676"/>
    </source>
</evidence>
<keyword evidence="4" id="KW-0326">Glycosidase</keyword>
<dbReference type="SUPFAM" id="SSF75005">
    <property type="entry name" value="Arabinanase/levansucrase/invertase"/>
    <property type="match status" value="1"/>
</dbReference>
<dbReference type="InterPro" id="IPR023296">
    <property type="entry name" value="Glyco_hydro_beta-prop_sf"/>
</dbReference>
<protein>
    <submittedName>
        <fullName evidence="4">Glycosidase</fullName>
    </submittedName>
</protein>
<comment type="caution">
    <text evidence="4">The sequence shown here is derived from an EMBL/GenBank/DDBJ whole genome shotgun (WGS) entry which is preliminary data.</text>
</comment>
<name>A0ABV0B3B6_9SPHN</name>
<dbReference type="EMBL" id="JBDIZK010000001">
    <property type="protein sequence ID" value="MEN3745543.1"/>
    <property type="molecule type" value="Genomic_DNA"/>
</dbReference>
<dbReference type="GO" id="GO:0016798">
    <property type="term" value="F:hydrolase activity, acting on glycosyl bonds"/>
    <property type="evidence" value="ECO:0007669"/>
    <property type="project" value="UniProtKB-KW"/>
</dbReference>
<dbReference type="RefSeq" id="WP_346244555.1">
    <property type="nucleotide sequence ID" value="NZ_JBDIZK010000001.1"/>
</dbReference>
<keyword evidence="5" id="KW-1185">Reference proteome</keyword>
<comment type="similarity">
    <text evidence="3">Belongs to the glycosyl hydrolase 130 family.</text>
</comment>
<evidence type="ECO:0000313" key="5">
    <source>
        <dbReference type="Proteomes" id="UP001427805"/>
    </source>
</evidence>
<keyword evidence="1" id="KW-0328">Glycosyltransferase</keyword>
<dbReference type="PANTHER" id="PTHR34106">
    <property type="entry name" value="GLYCOSIDASE"/>
    <property type="match status" value="1"/>
</dbReference>